<dbReference type="PRINTS" id="PR00411">
    <property type="entry name" value="PNDRDTASEI"/>
</dbReference>
<evidence type="ECO:0000256" key="1">
    <source>
        <dbReference type="ARBA" id="ARBA00007532"/>
    </source>
</evidence>
<keyword evidence="2" id="KW-0285">Flavoprotein</keyword>
<comment type="caution">
    <text evidence="8">The sequence shown here is derived from an EMBL/GenBank/DDBJ whole genome shotgun (WGS) entry which is preliminary data.</text>
</comment>
<dbReference type="Pfam" id="PF02852">
    <property type="entry name" value="Pyr_redox_dim"/>
    <property type="match status" value="1"/>
</dbReference>
<evidence type="ECO:0000259" key="6">
    <source>
        <dbReference type="Pfam" id="PF02852"/>
    </source>
</evidence>
<dbReference type="AlphaFoldDB" id="A0A8J3HZK2"/>
<feature type="domain" description="FAD/NAD(P)-binding" evidence="7">
    <location>
        <begin position="6"/>
        <end position="325"/>
    </location>
</feature>
<dbReference type="Proteomes" id="UP000612362">
    <property type="component" value="Unassembled WGS sequence"/>
</dbReference>
<proteinExistence type="inferred from homology"/>
<dbReference type="Gene3D" id="3.30.390.30">
    <property type="match status" value="1"/>
</dbReference>
<feature type="binding site" evidence="5">
    <location>
        <position position="271"/>
    </location>
    <ligand>
        <name>NAD(+)</name>
        <dbReference type="ChEBI" id="CHEBI:57540"/>
    </ligand>
</feature>
<keyword evidence="4" id="KW-0560">Oxidoreductase</keyword>
<comment type="similarity">
    <text evidence="1">Belongs to the class-I pyridine nucleotide-disulfide oxidoreductase family.</text>
</comment>
<dbReference type="FunFam" id="3.30.390.30:FF:000001">
    <property type="entry name" value="Dihydrolipoyl dehydrogenase"/>
    <property type="match status" value="1"/>
</dbReference>
<feature type="binding site" evidence="5">
    <location>
        <begin position="180"/>
        <end position="187"/>
    </location>
    <ligand>
        <name>NAD(+)</name>
        <dbReference type="ChEBI" id="CHEBI:57540"/>
    </ligand>
</feature>
<keyword evidence="3 5" id="KW-0274">FAD</keyword>
<dbReference type="EMBL" id="BNJF01000001">
    <property type="protein sequence ID" value="GHO44881.1"/>
    <property type="molecule type" value="Genomic_DNA"/>
</dbReference>
<dbReference type="InterPro" id="IPR001100">
    <property type="entry name" value="Pyr_nuc-diS_OxRdtase"/>
</dbReference>
<protein>
    <submittedName>
        <fullName evidence="8">Mercuric reductase</fullName>
    </submittedName>
</protein>
<keyword evidence="5" id="KW-0547">Nucleotide-binding</keyword>
<dbReference type="GO" id="GO:0050660">
    <property type="term" value="F:flavin adenine dinucleotide binding"/>
    <property type="evidence" value="ECO:0007669"/>
    <property type="project" value="TreeGrafter"/>
</dbReference>
<accession>A0A8J3HZK2</accession>
<feature type="binding site" evidence="5">
    <location>
        <position position="311"/>
    </location>
    <ligand>
        <name>FAD</name>
        <dbReference type="ChEBI" id="CHEBI:57692"/>
    </ligand>
</feature>
<evidence type="ECO:0000256" key="5">
    <source>
        <dbReference type="PIRSR" id="PIRSR000350-3"/>
    </source>
</evidence>
<dbReference type="PANTHER" id="PTHR43014:SF4">
    <property type="entry name" value="PYRIDINE NUCLEOTIDE-DISULFIDE OXIDOREDUCTASE RCLA-RELATED"/>
    <property type="match status" value="1"/>
</dbReference>
<dbReference type="PANTHER" id="PTHR43014">
    <property type="entry name" value="MERCURIC REDUCTASE"/>
    <property type="match status" value="1"/>
</dbReference>
<evidence type="ECO:0000313" key="8">
    <source>
        <dbReference type="EMBL" id="GHO44881.1"/>
    </source>
</evidence>
<evidence type="ECO:0000256" key="4">
    <source>
        <dbReference type="ARBA" id="ARBA00023002"/>
    </source>
</evidence>
<dbReference type="Pfam" id="PF07992">
    <property type="entry name" value="Pyr_redox_2"/>
    <property type="match status" value="1"/>
</dbReference>
<evidence type="ECO:0000256" key="3">
    <source>
        <dbReference type="ARBA" id="ARBA00022827"/>
    </source>
</evidence>
<evidence type="ECO:0000256" key="2">
    <source>
        <dbReference type="ARBA" id="ARBA00022630"/>
    </source>
</evidence>
<reference evidence="8" key="1">
    <citation type="submission" date="2020-10" db="EMBL/GenBank/DDBJ databases">
        <title>Taxonomic study of unclassified bacteria belonging to the class Ktedonobacteria.</title>
        <authorList>
            <person name="Yabe S."/>
            <person name="Wang C.M."/>
            <person name="Zheng Y."/>
            <person name="Sakai Y."/>
            <person name="Cavaletti L."/>
            <person name="Monciardini P."/>
            <person name="Donadio S."/>
        </authorList>
    </citation>
    <scope>NUCLEOTIDE SEQUENCE</scope>
    <source>
        <strain evidence="8">SOSP1-1</strain>
    </source>
</reference>
<dbReference type="GO" id="GO:0003955">
    <property type="term" value="F:NAD(P)H dehydrogenase (quinone) activity"/>
    <property type="evidence" value="ECO:0007669"/>
    <property type="project" value="TreeGrafter"/>
</dbReference>
<comment type="cofactor">
    <cofactor evidence="5">
        <name>FAD</name>
        <dbReference type="ChEBI" id="CHEBI:57692"/>
    </cofactor>
    <text evidence="5">Binds 1 FAD per subunit.</text>
</comment>
<dbReference type="InterPro" id="IPR004099">
    <property type="entry name" value="Pyr_nucl-diS_OxRdtase_dimer"/>
</dbReference>
<dbReference type="PIRSF" id="PIRSF000350">
    <property type="entry name" value="Mercury_reductase_MerA"/>
    <property type="match status" value="1"/>
</dbReference>
<gene>
    <name evidence="8" type="ORF">KSX_30440</name>
</gene>
<keyword evidence="9" id="KW-1185">Reference proteome</keyword>
<evidence type="ECO:0000313" key="9">
    <source>
        <dbReference type="Proteomes" id="UP000612362"/>
    </source>
</evidence>
<dbReference type="SUPFAM" id="SSF55424">
    <property type="entry name" value="FAD/NAD-linked reductases, dimerisation (C-terminal) domain"/>
    <property type="match status" value="1"/>
</dbReference>
<feature type="binding site" evidence="5">
    <location>
        <position position="52"/>
    </location>
    <ligand>
        <name>FAD</name>
        <dbReference type="ChEBI" id="CHEBI:57692"/>
    </ligand>
</feature>
<keyword evidence="5" id="KW-0520">NAD</keyword>
<dbReference type="InterPro" id="IPR023753">
    <property type="entry name" value="FAD/NAD-binding_dom"/>
</dbReference>
<sequence>MTLTRYDVMVIGAGAAGISAAREAAAQGMRVALAERSKLGGTYLNYGCDPTKALLHIARLRHQALHAAPYGLRIPEVAIDWPGIQRYVHETIDKIQGGAPAQAREQLRQCGIELLEGEAEFVSEHEVGIGGQLHDAARIIVTAGSHTIMPTVEGLDHIGFLTNVEAVSLSRLPRSLAIIGGGPIGVEFAQMFQRFDVQVTLLDQAPTLLTNEDREPALILHEILTQEGIRIKTGVILERAERALLGKRIHFRDASGHAQQLEVEEILLATGREPNLEPLHLEAANVQTAKGRILVDATLRTSAPYIWAAGDVVGTHFTPTASAQGMRAARNALAHQPQPFNIDIVPWAVFTDPPLAHVGKTEEQLRANGIPYRVARTWFKDNTRAILNGHTKGLIKLLIDEQNQILGAHILGERADDLITPIVLAMHNRLSIEHLTSTTIQYPTLSVSVCAAGIHTTLGQG</sequence>
<dbReference type="SUPFAM" id="SSF51905">
    <property type="entry name" value="FAD/NAD(P)-binding domain"/>
    <property type="match status" value="1"/>
</dbReference>
<dbReference type="InterPro" id="IPR036188">
    <property type="entry name" value="FAD/NAD-bd_sf"/>
</dbReference>
<evidence type="ECO:0000259" key="7">
    <source>
        <dbReference type="Pfam" id="PF07992"/>
    </source>
</evidence>
<dbReference type="RefSeq" id="WP_220194246.1">
    <property type="nucleotide sequence ID" value="NZ_BNJF01000001.1"/>
</dbReference>
<organism evidence="8 9">
    <name type="scientific">Ktedonospora formicarum</name>
    <dbReference type="NCBI Taxonomy" id="2778364"/>
    <lineage>
        <taxon>Bacteria</taxon>
        <taxon>Bacillati</taxon>
        <taxon>Chloroflexota</taxon>
        <taxon>Ktedonobacteria</taxon>
        <taxon>Ktedonobacterales</taxon>
        <taxon>Ktedonobacteraceae</taxon>
        <taxon>Ktedonospora</taxon>
    </lineage>
</organism>
<dbReference type="InterPro" id="IPR016156">
    <property type="entry name" value="FAD/NAD-linked_Rdtase_dimer_sf"/>
</dbReference>
<dbReference type="Gene3D" id="3.50.50.60">
    <property type="entry name" value="FAD/NAD(P)-binding domain"/>
    <property type="match status" value="2"/>
</dbReference>
<feature type="domain" description="Pyridine nucleotide-disulphide oxidoreductase dimerisation" evidence="6">
    <location>
        <begin position="345"/>
        <end position="446"/>
    </location>
</feature>
<dbReference type="PRINTS" id="PR00368">
    <property type="entry name" value="FADPNR"/>
</dbReference>
<name>A0A8J3HZK2_9CHLR</name>